<protein>
    <submittedName>
        <fullName evidence="1">Uncharacterized protein</fullName>
    </submittedName>
</protein>
<keyword evidence="2" id="KW-1185">Reference proteome</keyword>
<dbReference type="Proteomes" id="UP000298049">
    <property type="component" value="Chromosome"/>
</dbReference>
<reference evidence="1 2" key="1">
    <citation type="submission" date="2018-07" db="EMBL/GenBank/DDBJ databases">
        <title>Marsedoiliclastica nanhaica gen. nov. sp. nov., a novel marine hydrocarbonoclastic bacterium isolated from an in-situ enriched hydrocarbon-degrading consortium in deep-sea sediment.</title>
        <authorList>
            <person name="Dong C."/>
            <person name="Ma T."/>
            <person name="Liu R."/>
            <person name="Shao Z."/>
        </authorList>
    </citation>
    <scope>NUCLEOTIDE SEQUENCE [LARGE SCALE GENOMIC DNA]</scope>
    <source>
        <strain evidence="2">soil36-7</strain>
    </source>
</reference>
<dbReference type="KEGG" id="hmi:soil367_12490"/>
<dbReference type="OrthoDB" id="6197106at2"/>
<gene>
    <name evidence="1" type="ORF">soil367_12490</name>
</gene>
<accession>A0A4P7XJF0</accession>
<sequence>MDTIEFDIETAHAAVLALQEVLARRTHRRKYLGQEVLVPGQLGSALRLPSIASQLRGKTAPRRERGLEAFLTLWPTLSPATQEQVLDLIGWYEPDKLSWEDKRSNRKPLPPGTG</sequence>
<dbReference type="EMBL" id="CP031093">
    <property type="protein sequence ID" value="QCF26684.1"/>
    <property type="molecule type" value="Genomic_DNA"/>
</dbReference>
<evidence type="ECO:0000313" key="2">
    <source>
        <dbReference type="Proteomes" id="UP000298049"/>
    </source>
</evidence>
<name>A0A4P7XJF0_9ALTE</name>
<proteinExistence type="predicted"/>
<evidence type="ECO:0000313" key="1">
    <source>
        <dbReference type="EMBL" id="QCF26684.1"/>
    </source>
</evidence>
<organism evidence="1 2">
    <name type="scientific">Hydrocarboniclastica marina</name>
    <dbReference type="NCBI Taxonomy" id="2259620"/>
    <lineage>
        <taxon>Bacteria</taxon>
        <taxon>Pseudomonadati</taxon>
        <taxon>Pseudomonadota</taxon>
        <taxon>Gammaproteobacteria</taxon>
        <taxon>Alteromonadales</taxon>
        <taxon>Alteromonadaceae</taxon>
        <taxon>Hydrocarboniclastica</taxon>
    </lineage>
</organism>
<dbReference type="AlphaFoldDB" id="A0A4P7XJF0"/>